<dbReference type="InterPro" id="IPR019542">
    <property type="entry name" value="Enhancer_polycomb-like_N"/>
</dbReference>
<feature type="non-terminal residue" evidence="2">
    <location>
        <position position="121"/>
    </location>
</feature>
<keyword evidence="3" id="KW-1185">Reference proteome</keyword>
<dbReference type="Pfam" id="PF10513">
    <property type="entry name" value="EPL1"/>
    <property type="match status" value="1"/>
</dbReference>
<dbReference type="Proteomes" id="UP000092124">
    <property type="component" value="Unassembled WGS sequence"/>
</dbReference>
<gene>
    <name evidence="2" type="ORF">A6R68_21057</name>
</gene>
<comment type="caution">
    <text evidence="2">The sequence shown here is derived from an EMBL/GenBank/DDBJ whole genome shotgun (WGS) entry which is preliminary data.</text>
</comment>
<dbReference type="AlphaFoldDB" id="A0A1A6HR60"/>
<dbReference type="PANTHER" id="PTHR13793">
    <property type="entry name" value="PHD FINGER PROTEINS"/>
    <property type="match status" value="1"/>
</dbReference>
<dbReference type="InterPro" id="IPR050701">
    <property type="entry name" value="Histone_Mod_Regulator"/>
</dbReference>
<dbReference type="GO" id="GO:0006357">
    <property type="term" value="P:regulation of transcription by RNA polymerase II"/>
    <property type="evidence" value="ECO:0007669"/>
    <property type="project" value="TreeGrafter"/>
</dbReference>
<dbReference type="PANTHER" id="PTHR13793:SF27">
    <property type="entry name" value="PROTEIN JADE-3"/>
    <property type="match status" value="1"/>
</dbReference>
<organism evidence="2 3">
    <name type="scientific">Neotoma lepida</name>
    <name type="common">Desert woodrat</name>
    <dbReference type="NCBI Taxonomy" id="56216"/>
    <lineage>
        <taxon>Eukaryota</taxon>
        <taxon>Metazoa</taxon>
        <taxon>Chordata</taxon>
        <taxon>Craniata</taxon>
        <taxon>Vertebrata</taxon>
        <taxon>Euteleostomi</taxon>
        <taxon>Mammalia</taxon>
        <taxon>Eutheria</taxon>
        <taxon>Euarchontoglires</taxon>
        <taxon>Glires</taxon>
        <taxon>Rodentia</taxon>
        <taxon>Myomorpha</taxon>
        <taxon>Muroidea</taxon>
        <taxon>Cricetidae</taxon>
        <taxon>Neotominae</taxon>
        <taxon>Neotoma</taxon>
    </lineage>
</organism>
<protein>
    <recommendedName>
        <fullName evidence="1">Enhancer of polycomb-like N-terminal domain-containing protein</fullName>
    </recommendedName>
</protein>
<evidence type="ECO:0000313" key="2">
    <source>
        <dbReference type="EMBL" id="OBS80741.1"/>
    </source>
</evidence>
<evidence type="ECO:0000313" key="3">
    <source>
        <dbReference type="Proteomes" id="UP000092124"/>
    </source>
</evidence>
<name>A0A1A6HR60_NEOLE</name>
<dbReference type="GO" id="GO:0000123">
    <property type="term" value="C:histone acetyltransferase complex"/>
    <property type="evidence" value="ECO:0007669"/>
    <property type="project" value="TreeGrafter"/>
</dbReference>
<feature type="non-terminal residue" evidence="2">
    <location>
        <position position="1"/>
    </location>
</feature>
<proteinExistence type="predicted"/>
<dbReference type="OrthoDB" id="20839at2759"/>
<reference evidence="2 3" key="1">
    <citation type="submission" date="2016-06" db="EMBL/GenBank/DDBJ databases">
        <title>The Draft Genome Sequence and Annotation of the Desert Woodrat Neotoma lepida.</title>
        <authorList>
            <person name="Campbell M."/>
            <person name="Oakeson K.F."/>
            <person name="Yandell M."/>
            <person name="Halpert J.R."/>
            <person name="Dearing D."/>
        </authorList>
    </citation>
    <scope>NUCLEOTIDE SEQUENCE [LARGE SCALE GENOMIC DNA]</scope>
    <source>
        <strain evidence="2">417</strain>
        <tissue evidence="2">Liver</tissue>
    </source>
</reference>
<feature type="domain" description="Enhancer of polycomb-like N-terminal" evidence="1">
    <location>
        <begin position="10"/>
        <end position="82"/>
    </location>
</feature>
<accession>A0A1A6HR60</accession>
<sequence>IISEKVKEVLFVRPRKYIRCSSPESAEPGYINTLELAASTCRYDLDDMDTFWLQELNEDLGEMGYGPIDETLMEKTIEVLERHCHENMNHAIETEEGLGIEYDEDVICDVCRSPDSEEGND</sequence>
<dbReference type="EMBL" id="LZPO01017318">
    <property type="protein sequence ID" value="OBS80741.1"/>
    <property type="molecule type" value="Genomic_DNA"/>
</dbReference>
<dbReference type="STRING" id="56216.A0A1A6HR60"/>
<evidence type="ECO:0000259" key="1">
    <source>
        <dbReference type="Pfam" id="PF10513"/>
    </source>
</evidence>